<dbReference type="GO" id="GO:0005975">
    <property type="term" value="P:carbohydrate metabolic process"/>
    <property type="evidence" value="ECO:0007669"/>
    <property type="project" value="InterPro"/>
</dbReference>
<evidence type="ECO:0000259" key="1">
    <source>
        <dbReference type="Pfam" id="PF03190"/>
    </source>
</evidence>
<gene>
    <name evidence="2" type="ordered locus">Desac_0120</name>
</gene>
<protein>
    <recommendedName>
        <fullName evidence="1">Spermatogenesis-associated protein 20-like TRX domain-containing protein</fullName>
    </recommendedName>
</protein>
<dbReference type="SUPFAM" id="SSF52833">
    <property type="entry name" value="Thioredoxin-like"/>
    <property type="match status" value="1"/>
</dbReference>
<dbReference type="SUPFAM" id="SSF48208">
    <property type="entry name" value="Six-hairpin glycosidases"/>
    <property type="match status" value="1"/>
</dbReference>
<dbReference type="EMBL" id="CP002629">
    <property type="protein sequence ID" value="AEB08017.1"/>
    <property type="molecule type" value="Genomic_DNA"/>
</dbReference>
<dbReference type="InterPro" id="IPR036249">
    <property type="entry name" value="Thioredoxin-like_sf"/>
</dbReference>
<keyword evidence="3" id="KW-1185">Reference proteome</keyword>
<dbReference type="eggNOG" id="COG1331">
    <property type="taxonomic scope" value="Bacteria"/>
</dbReference>
<accession>F2NJ59</accession>
<dbReference type="HOGENOM" id="CLU_014051_4_1_7"/>
<dbReference type="STRING" id="880072.Desac_0120"/>
<dbReference type="InterPro" id="IPR004879">
    <property type="entry name" value="Ssp411-like_TRX"/>
</dbReference>
<dbReference type="RefSeq" id="WP_013705130.1">
    <property type="nucleotide sequence ID" value="NC_015388.1"/>
</dbReference>
<dbReference type="PANTHER" id="PTHR42899">
    <property type="entry name" value="SPERMATOGENESIS-ASSOCIATED PROTEIN 20"/>
    <property type="match status" value="1"/>
</dbReference>
<dbReference type="InterPro" id="IPR024705">
    <property type="entry name" value="Ssp411"/>
</dbReference>
<proteinExistence type="predicted"/>
<sequence>MHSNARPNRLLYETSPYLRQHAYNLVDWHPWGPEALEKAHLEDRPILLSIGYSTCHWCHVMAHECFEDPEIARLMNEWFINIKVDREERPDLDDIYMHAVQMITGRGGWPLTVFLTPELKPFYGGTYFPPIDRGGLPGFPRLLQALHDSYKNKKSNIHNVIATLEQNMRILALTPASGQAPSLAALDQLIEHNLADFDEGNGGFRGAPKFPPSQDLGFWACHYHRTGQPKVLQSLSLTLQKMARGGLYDQLRGGFHRYSVDDVWLIPHFEKMLYDNAQLARRYLEAYQITGDVFLAQVAQQTLDYVLAEMTAPEGVFYAAQDADSEGVEGRFFVWTPEQIAEVAGAQRAPLICAAFGVTQEGNFEHGASVLHRPQNEAQLAEQFSLNMDEMRHVLTEARRRLWQGREQRVRPHRDEKIITAWNALMISALAYGSQVLDNRTYRGAAITAAQFILGREAQAGRLLRIWAATDRQGSAFLDDFAFFIAALLDLYETDFSPAWLAAAVRLSKEVETSFYDREAGGYFSTPVDHEKLLVRPKNFFDLAIPSGNSVMVHNLIRLHRFTDNPDYFLRAQETLTRLQTLMMENPRGLSHLAAATEDFLAPTLAITLVGNPTEPALAEMLAVVYRHYLPHRRLVVKDPESCEALLEIVPAARHYDRIDGRPTAFVCHGQTCQAPVFSAGGLDNLLATRTKD</sequence>
<feature type="domain" description="Spermatogenesis-associated protein 20-like TRX" evidence="1">
    <location>
        <begin position="8"/>
        <end position="168"/>
    </location>
</feature>
<dbReference type="PIRSF" id="PIRSF006402">
    <property type="entry name" value="UCP006402_thioredoxin"/>
    <property type="match status" value="1"/>
</dbReference>
<organism evidence="2 3">
    <name type="scientific">Desulfobacca acetoxidans (strain ATCC 700848 / DSM 11109 / ASRB2)</name>
    <dbReference type="NCBI Taxonomy" id="880072"/>
    <lineage>
        <taxon>Bacteria</taxon>
        <taxon>Pseudomonadati</taxon>
        <taxon>Thermodesulfobacteriota</taxon>
        <taxon>Desulfobaccia</taxon>
        <taxon>Desulfobaccales</taxon>
        <taxon>Desulfobaccaceae</taxon>
        <taxon>Desulfobacca</taxon>
    </lineage>
</organism>
<dbReference type="KEGG" id="dao:Desac_0120"/>
<dbReference type="Gene3D" id="3.40.30.10">
    <property type="entry name" value="Glutaredoxin"/>
    <property type="match status" value="1"/>
</dbReference>
<name>F2NJ59_DESAR</name>
<dbReference type="InterPro" id="IPR008928">
    <property type="entry name" value="6-hairpin_glycosidase_sf"/>
</dbReference>
<dbReference type="Pfam" id="PF03190">
    <property type="entry name" value="Thioredox_DsbH"/>
    <property type="match status" value="1"/>
</dbReference>
<dbReference type="PANTHER" id="PTHR42899:SF1">
    <property type="entry name" value="SPERMATOGENESIS-ASSOCIATED PROTEIN 20"/>
    <property type="match status" value="1"/>
</dbReference>
<reference evidence="2 3" key="1">
    <citation type="journal article" date="2011" name="Stand. Genomic Sci.">
        <title>Complete genome sequence of the acetate-degrading sulfate reducer Desulfobacca acetoxidans type strain (ASRB2).</title>
        <authorList>
            <person name="Goker M."/>
            <person name="Teshima H."/>
            <person name="Lapidus A."/>
            <person name="Nolan M."/>
            <person name="Lucas S."/>
            <person name="Hammon N."/>
            <person name="Deshpande S."/>
            <person name="Cheng J.F."/>
            <person name="Tapia R."/>
            <person name="Han C."/>
            <person name="Goodwin L."/>
            <person name="Pitluck S."/>
            <person name="Huntemann M."/>
            <person name="Liolios K."/>
            <person name="Ivanova N."/>
            <person name="Pagani I."/>
            <person name="Mavromatis K."/>
            <person name="Ovchinikova G."/>
            <person name="Pati A."/>
            <person name="Chen A."/>
            <person name="Palaniappan K."/>
            <person name="Land M."/>
            <person name="Hauser L."/>
            <person name="Brambilla E.M."/>
            <person name="Rohde M."/>
            <person name="Spring S."/>
            <person name="Detter J.C."/>
            <person name="Woyke T."/>
            <person name="Bristow J."/>
            <person name="Eisen J.A."/>
            <person name="Markowitz V."/>
            <person name="Hugenholtz P."/>
            <person name="Kyrpides N.C."/>
            <person name="Klenk H.P."/>
        </authorList>
    </citation>
    <scope>NUCLEOTIDE SEQUENCE [LARGE SCALE GENOMIC DNA]</scope>
    <source>
        <strain evidence="3">ATCC 700848 / DSM 11109 / ASRB2</strain>
    </source>
</reference>
<evidence type="ECO:0000313" key="3">
    <source>
        <dbReference type="Proteomes" id="UP000000483"/>
    </source>
</evidence>
<dbReference type="InterPro" id="IPR012341">
    <property type="entry name" value="6hp_glycosidase-like_sf"/>
</dbReference>
<reference evidence="3" key="2">
    <citation type="submission" date="2011-03" db="EMBL/GenBank/DDBJ databases">
        <title>The complete genome of Desulfobacca acetoxidans DSM 11109.</title>
        <authorList>
            <consortium name="US DOE Joint Genome Institute (JGI-PGF)"/>
            <person name="Lucas S."/>
            <person name="Copeland A."/>
            <person name="Lapidus A."/>
            <person name="Bruce D."/>
            <person name="Goodwin L."/>
            <person name="Pitluck S."/>
            <person name="Peters L."/>
            <person name="Kyrpides N."/>
            <person name="Mavromatis K."/>
            <person name="Ivanova N."/>
            <person name="Ovchinnikova G."/>
            <person name="Teshima H."/>
            <person name="Detter J.C."/>
            <person name="Han C."/>
            <person name="Land M."/>
            <person name="Hauser L."/>
            <person name="Markowitz V."/>
            <person name="Cheng J.-F."/>
            <person name="Hugenholtz P."/>
            <person name="Woyke T."/>
            <person name="Wu D."/>
            <person name="Spring S."/>
            <person name="Schueler E."/>
            <person name="Brambilla E."/>
            <person name="Klenk H.-P."/>
            <person name="Eisen J.A."/>
        </authorList>
    </citation>
    <scope>NUCLEOTIDE SEQUENCE [LARGE SCALE GENOMIC DNA]</scope>
    <source>
        <strain evidence="3">ATCC 700848 / DSM 11109 / ASRB2</strain>
    </source>
</reference>
<dbReference type="CDD" id="cd02955">
    <property type="entry name" value="SSP411"/>
    <property type="match status" value="1"/>
</dbReference>
<evidence type="ECO:0000313" key="2">
    <source>
        <dbReference type="EMBL" id="AEB08017.1"/>
    </source>
</evidence>
<dbReference type="Gene3D" id="1.50.10.10">
    <property type="match status" value="1"/>
</dbReference>
<dbReference type="AlphaFoldDB" id="F2NJ59"/>
<dbReference type="Proteomes" id="UP000000483">
    <property type="component" value="Chromosome"/>
</dbReference>